<dbReference type="EC" id="2.3.1.-" evidence="5"/>
<organism evidence="5 6">
    <name type="scientific">Rhodocista pekingensis</name>
    <dbReference type="NCBI Taxonomy" id="201185"/>
    <lineage>
        <taxon>Bacteria</taxon>
        <taxon>Pseudomonadati</taxon>
        <taxon>Pseudomonadota</taxon>
        <taxon>Alphaproteobacteria</taxon>
        <taxon>Rhodospirillales</taxon>
        <taxon>Azospirillaceae</taxon>
        <taxon>Rhodocista</taxon>
    </lineage>
</organism>
<dbReference type="Pfam" id="PF00583">
    <property type="entry name" value="Acetyltransf_1"/>
    <property type="match status" value="1"/>
</dbReference>
<reference evidence="6" key="1">
    <citation type="journal article" date="2019" name="Int. J. Syst. Evol. Microbiol.">
        <title>The Global Catalogue of Microorganisms (GCM) 10K type strain sequencing project: providing services to taxonomists for standard genome sequencing and annotation.</title>
        <authorList>
            <consortium name="The Broad Institute Genomics Platform"/>
            <consortium name="The Broad Institute Genome Sequencing Center for Infectious Disease"/>
            <person name="Wu L."/>
            <person name="Ma J."/>
        </authorList>
    </citation>
    <scope>NUCLEOTIDE SEQUENCE [LARGE SCALE GENOMIC DNA]</scope>
    <source>
        <strain evidence="6">CGMCC 1.16275</strain>
    </source>
</reference>
<feature type="domain" description="N-acetyltransferase" evidence="4">
    <location>
        <begin position="30"/>
        <end position="186"/>
    </location>
</feature>
<evidence type="ECO:0000259" key="4">
    <source>
        <dbReference type="PROSITE" id="PS51186"/>
    </source>
</evidence>
<evidence type="ECO:0000313" key="5">
    <source>
        <dbReference type="EMBL" id="MFC7333183.1"/>
    </source>
</evidence>
<dbReference type="GO" id="GO:0016746">
    <property type="term" value="F:acyltransferase activity"/>
    <property type="evidence" value="ECO:0007669"/>
    <property type="project" value="UniProtKB-KW"/>
</dbReference>
<dbReference type="Gene3D" id="3.40.630.30">
    <property type="match status" value="1"/>
</dbReference>
<protein>
    <submittedName>
        <fullName evidence="5">GNAT family N-acetyltransferase</fullName>
        <ecNumber evidence="5">2.3.1.-</ecNumber>
    </submittedName>
</protein>
<dbReference type="PANTHER" id="PTHR43877:SF1">
    <property type="entry name" value="ACETYLTRANSFERASE"/>
    <property type="match status" value="1"/>
</dbReference>
<dbReference type="InterPro" id="IPR000182">
    <property type="entry name" value="GNAT_dom"/>
</dbReference>
<dbReference type="InterPro" id="IPR050832">
    <property type="entry name" value="Bact_Acetyltransf"/>
</dbReference>
<dbReference type="EMBL" id="JBHTCM010000010">
    <property type="protein sequence ID" value="MFC7333183.1"/>
    <property type="molecule type" value="Genomic_DNA"/>
</dbReference>
<keyword evidence="1 5" id="KW-0808">Transferase</keyword>
<dbReference type="SUPFAM" id="SSF55729">
    <property type="entry name" value="Acyl-CoA N-acyltransferases (Nat)"/>
    <property type="match status" value="1"/>
</dbReference>
<keyword evidence="6" id="KW-1185">Reference proteome</keyword>
<feature type="region of interest" description="Disordered" evidence="3">
    <location>
        <begin position="1"/>
        <end position="20"/>
    </location>
</feature>
<proteinExistence type="predicted"/>
<dbReference type="Proteomes" id="UP001596456">
    <property type="component" value="Unassembled WGS sequence"/>
</dbReference>
<dbReference type="CDD" id="cd04301">
    <property type="entry name" value="NAT_SF"/>
    <property type="match status" value="1"/>
</dbReference>
<evidence type="ECO:0000256" key="3">
    <source>
        <dbReference type="SAM" id="MobiDB-lite"/>
    </source>
</evidence>
<dbReference type="InterPro" id="IPR016181">
    <property type="entry name" value="Acyl_CoA_acyltransferase"/>
</dbReference>
<gene>
    <name evidence="5" type="ORF">ACFQPS_08420</name>
</gene>
<sequence length="205" mass="23236">MAAQDPSGQRPEATIPGPAPGCRFRLDLELAIRRTGEADLDRLEWFGLYSEHREIIRAAFERQRLGEVTMLVADLDGFPVGQVWIDFRRSGEADSASLWAVRVLPPLHRQGIGARLMLAAERLVVARGRRLLTLTVERTNPDARRFYERLGYRTSGEARDCYSYRTPQGELRRIPLDQWVMTKRLDPERPPADRPCGAIRGGGRA</sequence>
<dbReference type="RefSeq" id="WP_377358101.1">
    <property type="nucleotide sequence ID" value="NZ_JBHTCM010000010.1"/>
</dbReference>
<name>A0ABW2KT76_9PROT</name>
<accession>A0ABW2KT76</accession>
<dbReference type="PROSITE" id="PS51186">
    <property type="entry name" value="GNAT"/>
    <property type="match status" value="1"/>
</dbReference>
<evidence type="ECO:0000256" key="1">
    <source>
        <dbReference type="ARBA" id="ARBA00022679"/>
    </source>
</evidence>
<evidence type="ECO:0000313" key="6">
    <source>
        <dbReference type="Proteomes" id="UP001596456"/>
    </source>
</evidence>
<keyword evidence="2 5" id="KW-0012">Acyltransferase</keyword>
<dbReference type="PANTHER" id="PTHR43877">
    <property type="entry name" value="AMINOALKYLPHOSPHONATE N-ACETYLTRANSFERASE-RELATED-RELATED"/>
    <property type="match status" value="1"/>
</dbReference>
<comment type="caution">
    <text evidence="5">The sequence shown here is derived from an EMBL/GenBank/DDBJ whole genome shotgun (WGS) entry which is preliminary data.</text>
</comment>
<evidence type="ECO:0000256" key="2">
    <source>
        <dbReference type="ARBA" id="ARBA00023315"/>
    </source>
</evidence>